<name>A0ABQ3CCB7_9ACTN</name>
<proteinExistence type="predicted"/>
<dbReference type="Proteomes" id="UP000624183">
    <property type="component" value="Unassembled WGS sequence"/>
</dbReference>
<sequence>MTTMTPAPALLDGNDPAYYAGRADAYDDHRSGTTPDELTIRLGYLIDQHPNTPYVTGYAARVLEIHAENRAITTTDTYWETAA</sequence>
<comment type="caution">
    <text evidence="1">The sequence shown here is derived from an EMBL/GenBank/DDBJ whole genome shotgun (WGS) entry which is preliminary data.</text>
</comment>
<organism evidence="1 2">
    <name type="scientific">Streptomyces rubiginosohelvolus</name>
    <dbReference type="NCBI Taxonomy" id="67362"/>
    <lineage>
        <taxon>Bacteria</taxon>
        <taxon>Bacillati</taxon>
        <taxon>Actinomycetota</taxon>
        <taxon>Actinomycetes</taxon>
        <taxon>Kitasatosporales</taxon>
        <taxon>Streptomycetaceae</taxon>
        <taxon>Streptomyces</taxon>
    </lineage>
</organism>
<accession>A0ABQ3CCB7</accession>
<keyword evidence="2" id="KW-1185">Reference proteome</keyword>
<protein>
    <submittedName>
        <fullName evidence="1">Uncharacterized protein</fullName>
    </submittedName>
</protein>
<evidence type="ECO:0000313" key="1">
    <source>
        <dbReference type="EMBL" id="GGZ84192.1"/>
    </source>
</evidence>
<gene>
    <name evidence="1" type="ORF">GCM10010328_67770</name>
</gene>
<reference evidence="2" key="1">
    <citation type="journal article" date="2019" name="Int. J. Syst. Evol. Microbiol.">
        <title>The Global Catalogue of Microorganisms (GCM) 10K type strain sequencing project: providing services to taxonomists for standard genome sequencing and annotation.</title>
        <authorList>
            <consortium name="The Broad Institute Genomics Platform"/>
            <consortium name="The Broad Institute Genome Sequencing Center for Infectious Disease"/>
            <person name="Wu L."/>
            <person name="Ma J."/>
        </authorList>
    </citation>
    <scope>NUCLEOTIDE SEQUENCE [LARGE SCALE GENOMIC DNA]</scope>
    <source>
        <strain evidence="2">JCM 4602</strain>
    </source>
</reference>
<evidence type="ECO:0000313" key="2">
    <source>
        <dbReference type="Proteomes" id="UP000624183"/>
    </source>
</evidence>
<dbReference type="EMBL" id="BMUW01000044">
    <property type="protein sequence ID" value="GGZ84192.1"/>
    <property type="molecule type" value="Genomic_DNA"/>
</dbReference>